<protein>
    <submittedName>
        <fullName evidence="4">GNAT family N-acetyltransferase</fullName>
    </submittedName>
</protein>
<accession>A0ABY0EBY8</accession>
<proteinExistence type="predicted"/>
<dbReference type="Pfam" id="PF00583">
    <property type="entry name" value="Acetyltransf_1"/>
    <property type="match status" value="1"/>
</dbReference>
<dbReference type="Proteomes" id="UP000290401">
    <property type="component" value="Unassembled WGS sequence"/>
</dbReference>
<gene>
    <name evidence="4" type="ORF">EAS56_08905</name>
</gene>
<evidence type="ECO:0000256" key="2">
    <source>
        <dbReference type="ARBA" id="ARBA00023315"/>
    </source>
</evidence>
<dbReference type="EMBL" id="RDQZ01000005">
    <property type="protein sequence ID" value="RXH15353.1"/>
    <property type="molecule type" value="Genomic_DNA"/>
</dbReference>
<sequence length="176" mass="19796">MNDPSHAVIAIASPAGDLRPRPEQDADNDFRFALFCQSRAAELALMPIEPVAHEQLMRIQYRGQTMTYRTNFPGARFDIIEREGSAIGRLITDRAGHHIAIVDWAIMPEMRGRGIGTAIMQSLMEEARQTNREIRLKVASNNAAALRLYLRLGFAEVAEMPLYTELAWNADGSRDR</sequence>
<dbReference type="InterPro" id="IPR016181">
    <property type="entry name" value="Acyl_CoA_acyltransferase"/>
</dbReference>
<dbReference type="InterPro" id="IPR000182">
    <property type="entry name" value="GNAT_dom"/>
</dbReference>
<evidence type="ECO:0000313" key="4">
    <source>
        <dbReference type="EMBL" id="RXH15353.1"/>
    </source>
</evidence>
<evidence type="ECO:0000259" key="3">
    <source>
        <dbReference type="PROSITE" id="PS51186"/>
    </source>
</evidence>
<keyword evidence="5" id="KW-1185">Reference proteome</keyword>
<keyword evidence="2" id="KW-0012">Acyltransferase</keyword>
<keyword evidence="1" id="KW-0808">Transferase</keyword>
<comment type="caution">
    <text evidence="4">The sequence shown here is derived from an EMBL/GenBank/DDBJ whole genome shotgun (WGS) entry which is preliminary data.</text>
</comment>
<evidence type="ECO:0000256" key="1">
    <source>
        <dbReference type="ARBA" id="ARBA00022679"/>
    </source>
</evidence>
<dbReference type="SUPFAM" id="SSF55729">
    <property type="entry name" value="Acyl-CoA N-acyltransferases (Nat)"/>
    <property type="match status" value="1"/>
</dbReference>
<dbReference type="PROSITE" id="PS51186">
    <property type="entry name" value="GNAT"/>
    <property type="match status" value="1"/>
</dbReference>
<evidence type="ECO:0000313" key="5">
    <source>
        <dbReference type="Proteomes" id="UP000290401"/>
    </source>
</evidence>
<organism evidence="4 5">
    <name type="scientific">Bradyrhizobium guangzhouense</name>
    <dbReference type="NCBI Taxonomy" id="1325095"/>
    <lineage>
        <taxon>Bacteria</taxon>
        <taxon>Pseudomonadati</taxon>
        <taxon>Pseudomonadota</taxon>
        <taxon>Alphaproteobacteria</taxon>
        <taxon>Hyphomicrobiales</taxon>
        <taxon>Nitrobacteraceae</taxon>
        <taxon>Bradyrhizobium</taxon>
    </lineage>
</organism>
<feature type="domain" description="N-acetyltransferase" evidence="3">
    <location>
        <begin position="43"/>
        <end position="171"/>
    </location>
</feature>
<reference evidence="4 5" key="1">
    <citation type="submission" date="2018-10" db="EMBL/GenBank/DDBJ databases">
        <title>Bradyrhizobium sp. nov., effective nodules isolated from peanut in China.</title>
        <authorList>
            <person name="Li Y."/>
        </authorList>
    </citation>
    <scope>NUCLEOTIDE SEQUENCE [LARGE SCALE GENOMIC DNA]</scope>
    <source>
        <strain evidence="4 5">CCBAU 53426</strain>
    </source>
</reference>
<dbReference type="RefSeq" id="WP_128958095.1">
    <property type="nucleotide sequence ID" value="NZ_RDQZ01000005.1"/>
</dbReference>
<dbReference type="InterPro" id="IPR050680">
    <property type="entry name" value="YpeA/RimI_acetyltransf"/>
</dbReference>
<dbReference type="Gene3D" id="3.40.630.30">
    <property type="match status" value="1"/>
</dbReference>
<dbReference type="CDD" id="cd04301">
    <property type="entry name" value="NAT_SF"/>
    <property type="match status" value="1"/>
</dbReference>
<name>A0ABY0EBY8_9BRAD</name>
<dbReference type="PANTHER" id="PTHR43420">
    <property type="entry name" value="ACETYLTRANSFERASE"/>
    <property type="match status" value="1"/>
</dbReference>